<keyword evidence="10" id="KW-0963">Cytoplasm</keyword>
<dbReference type="GO" id="GO:0003989">
    <property type="term" value="F:acetyl-CoA carboxylase activity"/>
    <property type="evidence" value="ECO:0007669"/>
    <property type="project" value="UniProtKB-EC"/>
</dbReference>
<dbReference type="InterPro" id="IPR011763">
    <property type="entry name" value="COA_CT_C"/>
</dbReference>
<dbReference type="Gene3D" id="3.90.226.10">
    <property type="entry name" value="2-enoyl-CoA Hydratase, Chain A, domain 1"/>
    <property type="match status" value="1"/>
</dbReference>
<evidence type="ECO:0000313" key="12">
    <source>
        <dbReference type="EMBL" id="MEY8763230.1"/>
    </source>
</evidence>
<gene>
    <name evidence="10" type="primary">accA</name>
    <name evidence="12" type="ORF">AB8S09_06170</name>
</gene>
<comment type="function">
    <text evidence="10">Component of the acetyl coenzyme A carboxylase (ACC) complex. First, biotin carboxylase catalyzes the carboxylation of biotin on its carrier protein (BCCP) and then the CO(2) group is transferred by the carboxyltransferase to acetyl-CoA to form malonyl-CoA.</text>
</comment>
<dbReference type="PRINTS" id="PR01069">
    <property type="entry name" value="ACCCTRFRASEA"/>
</dbReference>
<proteinExistence type="inferred from homology"/>
<organism evidence="12 13">
    <name type="scientific">Clostridium lapidicellarium</name>
    <dbReference type="NCBI Taxonomy" id="3240931"/>
    <lineage>
        <taxon>Bacteria</taxon>
        <taxon>Bacillati</taxon>
        <taxon>Bacillota</taxon>
        <taxon>Clostridia</taxon>
        <taxon>Eubacteriales</taxon>
        <taxon>Clostridiaceae</taxon>
        <taxon>Clostridium</taxon>
    </lineage>
</organism>
<dbReference type="NCBIfam" id="NF004344">
    <property type="entry name" value="PRK05724.1"/>
    <property type="match status" value="1"/>
</dbReference>
<dbReference type="Proteomes" id="UP001565220">
    <property type="component" value="Unassembled WGS sequence"/>
</dbReference>
<evidence type="ECO:0000256" key="1">
    <source>
        <dbReference type="ARBA" id="ARBA00004956"/>
    </source>
</evidence>
<comment type="pathway">
    <text evidence="1 10">Lipid metabolism; malonyl-CoA biosynthesis; malonyl-CoA from acetyl-CoA: step 1/1.</text>
</comment>
<keyword evidence="8 10" id="KW-0275">Fatty acid biosynthesis</keyword>
<accession>A0ABV4DVG3</accession>
<protein>
    <recommendedName>
        <fullName evidence="10">Acetyl-coenzyme A carboxylase carboxyl transferase subunit alpha</fullName>
        <shortName evidence="10">ACCase subunit alpha</shortName>
        <shortName evidence="10">Acetyl-CoA carboxylase carboxyltransferase subunit alpha</shortName>
        <ecNumber evidence="10">2.1.3.15</ecNumber>
    </recommendedName>
</protein>
<dbReference type="InterPro" id="IPR029045">
    <property type="entry name" value="ClpP/crotonase-like_dom_sf"/>
</dbReference>
<evidence type="ECO:0000256" key="2">
    <source>
        <dbReference type="ARBA" id="ARBA00022516"/>
    </source>
</evidence>
<keyword evidence="6 10" id="KW-0067">ATP-binding</keyword>
<dbReference type="PANTHER" id="PTHR42853">
    <property type="entry name" value="ACETYL-COENZYME A CARBOXYLASE CARBOXYL TRANSFERASE SUBUNIT ALPHA"/>
    <property type="match status" value="1"/>
</dbReference>
<comment type="subunit">
    <text evidence="10">Acetyl-CoA carboxylase is a heterohexamer composed of biotin carboxyl carrier protein (AccB), biotin carboxylase (AccC) and two subunits each of ACCase subunit alpha (AccA) and ACCase subunit beta (AccD).</text>
</comment>
<evidence type="ECO:0000256" key="7">
    <source>
        <dbReference type="ARBA" id="ARBA00023098"/>
    </source>
</evidence>
<keyword evidence="12" id="KW-0436">Ligase</keyword>
<comment type="catalytic activity">
    <reaction evidence="9 10">
        <text>N(6)-carboxybiotinyl-L-lysyl-[protein] + acetyl-CoA = N(6)-biotinyl-L-lysyl-[protein] + malonyl-CoA</text>
        <dbReference type="Rhea" id="RHEA:54728"/>
        <dbReference type="Rhea" id="RHEA-COMP:10505"/>
        <dbReference type="Rhea" id="RHEA-COMP:10506"/>
        <dbReference type="ChEBI" id="CHEBI:57288"/>
        <dbReference type="ChEBI" id="CHEBI:57384"/>
        <dbReference type="ChEBI" id="CHEBI:83144"/>
        <dbReference type="ChEBI" id="CHEBI:83145"/>
        <dbReference type="EC" id="2.1.3.15"/>
    </reaction>
</comment>
<sequence length="283" mass="31704">MEKLGKVQKILNKKLDSKGAWKKVSLARMIERPTSLDYIRNIFDSFIEFHGDRYFGDDPSVVGGIALLDGEPVTVVAQQKGNNTKENIKRNFGMPKPEGYRKSLRLMKQADKFDRAIICFVDTPGAFCGMDAEERGQGEAIARNLMEMFNFKVPIISLIIGEGGSGGALALAVADSVWMLENSIYSVLSPEGFAGILWRDASKAKEAAEVMKLTAQDLKKYGIIDKVLKEPAGGAQKDVKKMSRVIKDELIEKVGILRKRSRGELLEERYNRFRFMGKFLEKN</sequence>
<evidence type="ECO:0000259" key="11">
    <source>
        <dbReference type="PROSITE" id="PS50989"/>
    </source>
</evidence>
<evidence type="ECO:0000256" key="6">
    <source>
        <dbReference type="ARBA" id="ARBA00022840"/>
    </source>
</evidence>
<evidence type="ECO:0000256" key="10">
    <source>
        <dbReference type="HAMAP-Rule" id="MF_00823"/>
    </source>
</evidence>
<evidence type="ECO:0000256" key="9">
    <source>
        <dbReference type="ARBA" id="ARBA00049152"/>
    </source>
</evidence>
<dbReference type="Pfam" id="PF03255">
    <property type="entry name" value="ACCA"/>
    <property type="match status" value="1"/>
</dbReference>
<feature type="domain" description="CoA carboxyltransferase C-terminal" evidence="11">
    <location>
        <begin position="10"/>
        <end position="256"/>
    </location>
</feature>
<evidence type="ECO:0000256" key="3">
    <source>
        <dbReference type="ARBA" id="ARBA00022679"/>
    </source>
</evidence>
<dbReference type="EC" id="2.1.3.15" evidence="10"/>
<dbReference type="InterPro" id="IPR001095">
    <property type="entry name" value="Acetyl_CoA_COase_a_su"/>
</dbReference>
<comment type="subcellular location">
    <subcellularLocation>
        <location evidence="10">Cytoplasm</location>
    </subcellularLocation>
</comment>
<keyword evidence="5 10" id="KW-0276">Fatty acid metabolism</keyword>
<evidence type="ECO:0000256" key="8">
    <source>
        <dbReference type="ARBA" id="ARBA00023160"/>
    </source>
</evidence>
<dbReference type="HAMAP" id="MF_00823">
    <property type="entry name" value="AcetylCoA_CT_alpha"/>
    <property type="match status" value="1"/>
</dbReference>
<comment type="similarity">
    <text evidence="10">Belongs to the AccA family.</text>
</comment>
<keyword evidence="2 10" id="KW-0444">Lipid biosynthesis</keyword>
<keyword evidence="7 10" id="KW-0443">Lipid metabolism</keyword>
<evidence type="ECO:0000256" key="4">
    <source>
        <dbReference type="ARBA" id="ARBA00022741"/>
    </source>
</evidence>
<dbReference type="NCBIfam" id="TIGR00513">
    <property type="entry name" value="accA"/>
    <property type="match status" value="1"/>
</dbReference>
<dbReference type="SUPFAM" id="SSF52096">
    <property type="entry name" value="ClpP/crotonase"/>
    <property type="match status" value="1"/>
</dbReference>
<dbReference type="PANTHER" id="PTHR42853:SF3">
    <property type="entry name" value="ACETYL-COENZYME A CARBOXYLASE CARBOXYL TRANSFERASE SUBUNIT ALPHA, CHLOROPLASTIC"/>
    <property type="match status" value="1"/>
</dbReference>
<keyword evidence="13" id="KW-1185">Reference proteome</keyword>
<keyword evidence="4 10" id="KW-0547">Nucleotide-binding</keyword>
<evidence type="ECO:0000256" key="5">
    <source>
        <dbReference type="ARBA" id="ARBA00022832"/>
    </source>
</evidence>
<dbReference type="PROSITE" id="PS50989">
    <property type="entry name" value="COA_CT_CTER"/>
    <property type="match status" value="1"/>
</dbReference>
<evidence type="ECO:0000313" key="13">
    <source>
        <dbReference type="Proteomes" id="UP001565220"/>
    </source>
</evidence>
<name>A0ABV4DVG3_9CLOT</name>
<comment type="caution">
    <text evidence="12">The sequence shown here is derived from an EMBL/GenBank/DDBJ whole genome shotgun (WGS) entry which is preliminary data.</text>
</comment>
<dbReference type="NCBIfam" id="NF041504">
    <property type="entry name" value="AccA_sub"/>
    <property type="match status" value="1"/>
</dbReference>
<reference evidence="12 13" key="1">
    <citation type="submission" date="2024-08" db="EMBL/GenBank/DDBJ databases">
        <title>Clostridium lapicellarii sp. nov., and Clostridium renhuaiense sp. nov., two species isolated from the mud in a fermentation cellar used for producing sauce-flavour Chinese liquors.</title>
        <authorList>
            <person name="Yang F."/>
            <person name="Wang H."/>
            <person name="Chen L.Q."/>
            <person name="Zhou N."/>
            <person name="Lu J.J."/>
            <person name="Pu X.X."/>
            <person name="Wan B."/>
            <person name="Wang L."/>
            <person name="Liu S.J."/>
        </authorList>
    </citation>
    <scope>NUCLEOTIDE SEQUENCE [LARGE SCALE GENOMIC DNA]</scope>
    <source>
        <strain evidence="12 13">MT-113</strain>
    </source>
</reference>
<keyword evidence="3 10" id="KW-0808">Transferase</keyword>
<dbReference type="EMBL" id="JBGFFE010000006">
    <property type="protein sequence ID" value="MEY8763230.1"/>
    <property type="molecule type" value="Genomic_DNA"/>
</dbReference>